<dbReference type="EMBL" id="JACMSC010000010">
    <property type="protein sequence ID" value="KAG6505801.1"/>
    <property type="molecule type" value="Genomic_DNA"/>
</dbReference>
<feature type="domain" description="Bulb-type lectin" evidence="19">
    <location>
        <begin position="28"/>
        <end position="149"/>
    </location>
</feature>
<dbReference type="InterPro" id="IPR011009">
    <property type="entry name" value="Kinase-like_dom_sf"/>
</dbReference>
<evidence type="ECO:0000256" key="5">
    <source>
        <dbReference type="ARBA" id="ARBA00022536"/>
    </source>
</evidence>
<feature type="signal peptide" evidence="16">
    <location>
        <begin position="1"/>
        <end position="20"/>
    </location>
</feature>
<evidence type="ECO:0000256" key="10">
    <source>
        <dbReference type="ARBA" id="ARBA00022840"/>
    </source>
</evidence>
<dbReference type="SMART" id="SM00473">
    <property type="entry name" value="PAN_AP"/>
    <property type="match status" value="1"/>
</dbReference>
<dbReference type="InterPro" id="IPR000858">
    <property type="entry name" value="S_locus_glycoprot_dom"/>
</dbReference>
<dbReference type="FunFam" id="1.10.510.10:FF:000060">
    <property type="entry name" value="G-type lectin S-receptor-like serine/threonine-protein kinase"/>
    <property type="match status" value="1"/>
</dbReference>
<evidence type="ECO:0000256" key="9">
    <source>
        <dbReference type="ARBA" id="ARBA00022777"/>
    </source>
</evidence>
<sequence length="940" mass="104661">MKTIILLHLLLLSLFDGAILVPGQSGDIDTMAPSSSIVYGETLSSAGGIFELGFFSPGDDGSKHYLGIWFKNISAMTAVWVANRDSPLQSARGSLNLTADGNLVLFNGTGFVVWSAGTSGTVNAALQLLDTGNLVLRGGAAAVWQSIDHPTDTSLAGMKIGLDRRRNVDRYLTSWKTASDPSPGEFSYRMESKGVPQLFLRRGAGDVVYRSGPWNGKGFSGRPRTATEPLFQFAYADDREGLYYTFQNSDPAILMRVYLNEAGDFQRWTWTKGSDRWNLFWKVPEDQCDNYGICGRNGVCTTAYSPPCQCLPGFIPAYPEAWSLRNNTDGCARRTGLNCSTDGFLPVQNVKLPDTVNATAANKTPGECMSWCLSNCSCTAYALIRDTECIVWSGDLLDVRDFADGGDEVYIRLAASELGNVFFLIRIQLLFKNLNPTNSFLVESLRGGGGGARKKKAPKAVIISVAIFVPSSACLLLALWLRCRRRTQGNEEQMLELKLYEMSTIRAATSDFSMENLLGEGGFGPVYKGLMEDGLEVAVKRLSKSSTQGIEEFRNEPHLVVQLQHNNLVRLLGCCIEEGERILVYEYMPNKSLDTFIFDRVKSELLDWQTRLKIIEGVARGLLYLHRDSRVKIIHRDLKVSNILLDIDMTPKISDFGMAKIFKADQTEERTERLAGTYGYMSPEYIIEGLFSEKSDVFSFGVILLEILSGKKSRTLGKLQPHKNFLILNAWSLWKEERCLELVDEAMGDSYPRSIVKRFIQVGLLCVQERSDDRPTMENVVVALSSEDVTLSNPSDVVVHATSTMSANEKDWRLGKAVCDYCGSRSRASLPSSRLKIIHRDLKTSNILLDCGMNPKISDFGIAKHFKVDQIEESIEIIARTYGYTLLEYATQGLFYEKSNVFGFSASTLPNTSDVVVYTYDKPNKYKRKDWSSSNELTIT</sequence>
<dbReference type="Proteomes" id="UP000734854">
    <property type="component" value="Unassembled WGS sequence"/>
</dbReference>
<comment type="caution">
    <text evidence="21">The sequence shown here is derived from an EMBL/GenBank/DDBJ whole genome shotgun (WGS) entry which is preliminary data.</text>
</comment>
<keyword evidence="3" id="KW-1003">Cell membrane</keyword>
<evidence type="ECO:0000256" key="4">
    <source>
        <dbReference type="ARBA" id="ARBA00022527"/>
    </source>
</evidence>
<dbReference type="Pfam" id="PF08276">
    <property type="entry name" value="PAN_2"/>
    <property type="match status" value="1"/>
</dbReference>
<keyword evidence="10" id="KW-0067">ATP-binding</keyword>
<evidence type="ECO:0000259" key="18">
    <source>
        <dbReference type="PROSITE" id="PS50026"/>
    </source>
</evidence>
<dbReference type="PROSITE" id="PS50927">
    <property type="entry name" value="BULB_LECTIN"/>
    <property type="match status" value="1"/>
</dbReference>
<protein>
    <recommendedName>
        <fullName evidence="2">non-specific serine/threonine protein kinase</fullName>
        <ecNumber evidence="2">2.7.11.1</ecNumber>
    </recommendedName>
</protein>
<evidence type="ECO:0000256" key="16">
    <source>
        <dbReference type="SAM" id="SignalP"/>
    </source>
</evidence>
<dbReference type="Gene3D" id="2.90.10.10">
    <property type="entry name" value="Bulb-type lectin domain"/>
    <property type="match status" value="1"/>
</dbReference>
<dbReference type="PROSITE" id="PS50026">
    <property type="entry name" value="EGF_3"/>
    <property type="match status" value="1"/>
</dbReference>
<name>A0A8J5GG23_ZINOF</name>
<dbReference type="SMART" id="SM00108">
    <property type="entry name" value="B_lectin"/>
    <property type="match status" value="1"/>
</dbReference>
<keyword evidence="22" id="KW-1185">Reference proteome</keyword>
<keyword evidence="3" id="KW-0472">Membrane</keyword>
<evidence type="ECO:0000259" key="20">
    <source>
        <dbReference type="PROSITE" id="PS50948"/>
    </source>
</evidence>
<dbReference type="GO" id="GO:0051707">
    <property type="term" value="P:response to other organism"/>
    <property type="evidence" value="ECO:0007669"/>
    <property type="project" value="UniProtKB-ARBA"/>
</dbReference>
<comment type="caution">
    <text evidence="15">Lacks conserved residue(s) required for the propagation of feature annotation.</text>
</comment>
<dbReference type="GO" id="GO:0004674">
    <property type="term" value="F:protein serine/threonine kinase activity"/>
    <property type="evidence" value="ECO:0007669"/>
    <property type="project" value="UniProtKB-KW"/>
</dbReference>
<dbReference type="Pfam" id="PF07714">
    <property type="entry name" value="PK_Tyr_Ser-Thr"/>
    <property type="match status" value="2"/>
</dbReference>
<keyword evidence="6" id="KW-0808">Transferase</keyword>
<organism evidence="21 22">
    <name type="scientific">Zingiber officinale</name>
    <name type="common">Ginger</name>
    <name type="synonym">Amomum zingiber</name>
    <dbReference type="NCBI Taxonomy" id="94328"/>
    <lineage>
        <taxon>Eukaryota</taxon>
        <taxon>Viridiplantae</taxon>
        <taxon>Streptophyta</taxon>
        <taxon>Embryophyta</taxon>
        <taxon>Tracheophyta</taxon>
        <taxon>Spermatophyta</taxon>
        <taxon>Magnoliopsida</taxon>
        <taxon>Liliopsida</taxon>
        <taxon>Zingiberales</taxon>
        <taxon>Zingiberaceae</taxon>
        <taxon>Zingiber</taxon>
    </lineage>
</organism>
<evidence type="ECO:0000256" key="1">
    <source>
        <dbReference type="ARBA" id="ARBA00004251"/>
    </source>
</evidence>
<comment type="subcellular location">
    <subcellularLocation>
        <location evidence="1">Cell membrane</location>
        <topology evidence="1">Single-pass type I membrane protein</topology>
    </subcellularLocation>
</comment>
<dbReference type="SMART" id="SM00220">
    <property type="entry name" value="S_TKc"/>
    <property type="match status" value="1"/>
</dbReference>
<evidence type="ECO:0000313" key="21">
    <source>
        <dbReference type="EMBL" id="KAG6505801.1"/>
    </source>
</evidence>
<evidence type="ECO:0000256" key="2">
    <source>
        <dbReference type="ARBA" id="ARBA00012513"/>
    </source>
</evidence>
<dbReference type="PIRSF" id="PIRSF000641">
    <property type="entry name" value="SRK"/>
    <property type="match status" value="1"/>
</dbReference>
<dbReference type="InterPro" id="IPR000719">
    <property type="entry name" value="Prot_kinase_dom"/>
</dbReference>
<dbReference type="Gene3D" id="3.30.200.20">
    <property type="entry name" value="Phosphorylase Kinase, domain 1"/>
    <property type="match status" value="1"/>
</dbReference>
<dbReference type="PANTHER" id="PTHR27002">
    <property type="entry name" value="RECEPTOR-LIKE SERINE/THREONINE-PROTEIN KINASE SD1-8"/>
    <property type="match status" value="1"/>
</dbReference>
<dbReference type="InterPro" id="IPR001245">
    <property type="entry name" value="Ser-Thr/Tyr_kinase_cat_dom"/>
</dbReference>
<feature type="domain" description="Apple" evidence="20">
    <location>
        <begin position="339"/>
        <end position="414"/>
    </location>
</feature>
<keyword evidence="8" id="KW-0547">Nucleotide-binding</keyword>
<dbReference type="GO" id="GO:0005524">
    <property type="term" value="F:ATP binding"/>
    <property type="evidence" value="ECO:0007669"/>
    <property type="project" value="UniProtKB-KW"/>
</dbReference>
<dbReference type="InterPro" id="IPR008271">
    <property type="entry name" value="Ser/Thr_kinase_AS"/>
</dbReference>
<proteinExistence type="predicted"/>
<dbReference type="Gene3D" id="1.10.510.10">
    <property type="entry name" value="Transferase(Phosphotransferase) domain 1"/>
    <property type="match status" value="2"/>
</dbReference>
<feature type="chain" id="PRO_5035149363" description="non-specific serine/threonine protein kinase" evidence="16">
    <location>
        <begin position="21"/>
        <end position="940"/>
    </location>
</feature>
<evidence type="ECO:0000256" key="12">
    <source>
        <dbReference type="ARBA" id="ARBA00023180"/>
    </source>
</evidence>
<evidence type="ECO:0000256" key="7">
    <source>
        <dbReference type="ARBA" id="ARBA00022729"/>
    </source>
</evidence>
<dbReference type="GO" id="GO:0048544">
    <property type="term" value="P:recognition of pollen"/>
    <property type="evidence" value="ECO:0007669"/>
    <property type="project" value="InterPro"/>
</dbReference>
<keyword evidence="7 16" id="KW-0732">Signal</keyword>
<comment type="catalytic activity">
    <reaction evidence="13">
        <text>L-threonyl-[protein] + ATP = O-phospho-L-threonyl-[protein] + ADP + H(+)</text>
        <dbReference type="Rhea" id="RHEA:46608"/>
        <dbReference type="Rhea" id="RHEA-COMP:11060"/>
        <dbReference type="Rhea" id="RHEA-COMP:11605"/>
        <dbReference type="ChEBI" id="CHEBI:15378"/>
        <dbReference type="ChEBI" id="CHEBI:30013"/>
        <dbReference type="ChEBI" id="CHEBI:30616"/>
        <dbReference type="ChEBI" id="CHEBI:61977"/>
        <dbReference type="ChEBI" id="CHEBI:456216"/>
        <dbReference type="EC" id="2.7.11.1"/>
    </reaction>
</comment>
<evidence type="ECO:0000256" key="14">
    <source>
        <dbReference type="ARBA" id="ARBA00048679"/>
    </source>
</evidence>
<evidence type="ECO:0000256" key="11">
    <source>
        <dbReference type="ARBA" id="ARBA00023157"/>
    </source>
</evidence>
<dbReference type="SUPFAM" id="SSF56112">
    <property type="entry name" value="Protein kinase-like (PK-like)"/>
    <property type="match status" value="2"/>
</dbReference>
<evidence type="ECO:0000259" key="19">
    <source>
        <dbReference type="PROSITE" id="PS50927"/>
    </source>
</evidence>
<dbReference type="SUPFAM" id="SSF51110">
    <property type="entry name" value="alpha-D-mannose-specific plant lectins"/>
    <property type="match status" value="1"/>
</dbReference>
<evidence type="ECO:0000256" key="6">
    <source>
        <dbReference type="ARBA" id="ARBA00022679"/>
    </source>
</evidence>
<evidence type="ECO:0000256" key="13">
    <source>
        <dbReference type="ARBA" id="ARBA00047899"/>
    </source>
</evidence>
<dbReference type="CDD" id="cd01098">
    <property type="entry name" value="PAN_AP_plant"/>
    <property type="match status" value="1"/>
</dbReference>
<dbReference type="InterPro" id="IPR003609">
    <property type="entry name" value="Pan_app"/>
</dbReference>
<dbReference type="PANTHER" id="PTHR27002:SF616">
    <property type="entry name" value="RECEPTOR-LIKE SERINE_THREONINE-PROTEIN KINASE"/>
    <property type="match status" value="1"/>
</dbReference>
<comment type="catalytic activity">
    <reaction evidence="14">
        <text>L-seryl-[protein] + ATP = O-phospho-L-seryl-[protein] + ADP + H(+)</text>
        <dbReference type="Rhea" id="RHEA:17989"/>
        <dbReference type="Rhea" id="RHEA-COMP:9863"/>
        <dbReference type="Rhea" id="RHEA-COMP:11604"/>
        <dbReference type="ChEBI" id="CHEBI:15378"/>
        <dbReference type="ChEBI" id="CHEBI:29999"/>
        <dbReference type="ChEBI" id="CHEBI:30616"/>
        <dbReference type="ChEBI" id="CHEBI:83421"/>
        <dbReference type="ChEBI" id="CHEBI:456216"/>
        <dbReference type="EC" id="2.7.11.1"/>
    </reaction>
</comment>
<dbReference type="FunFam" id="3.30.200.20:FF:000195">
    <property type="entry name" value="G-type lectin S-receptor-like serine/threonine-protein kinase"/>
    <property type="match status" value="1"/>
</dbReference>
<keyword evidence="4" id="KW-0723">Serine/threonine-protein kinase</keyword>
<dbReference type="AlphaFoldDB" id="A0A8J5GG23"/>
<evidence type="ECO:0000256" key="15">
    <source>
        <dbReference type="PROSITE-ProRule" id="PRU00076"/>
    </source>
</evidence>
<dbReference type="InterPro" id="IPR036426">
    <property type="entry name" value="Bulb-type_lectin_dom_sf"/>
</dbReference>
<feature type="domain" description="EGF-like" evidence="18">
    <location>
        <begin position="284"/>
        <end position="320"/>
    </location>
</feature>
<dbReference type="GO" id="GO:0005886">
    <property type="term" value="C:plasma membrane"/>
    <property type="evidence" value="ECO:0007669"/>
    <property type="project" value="UniProtKB-SubCell"/>
</dbReference>
<keyword evidence="11" id="KW-1015">Disulfide bond</keyword>
<dbReference type="InterPro" id="IPR001480">
    <property type="entry name" value="Bulb-type_lectin_dom"/>
</dbReference>
<evidence type="ECO:0000259" key="17">
    <source>
        <dbReference type="PROSITE" id="PS50011"/>
    </source>
</evidence>
<dbReference type="InterPro" id="IPR024171">
    <property type="entry name" value="SRK-like_kinase"/>
</dbReference>
<dbReference type="EC" id="2.7.11.1" evidence="2"/>
<dbReference type="Pfam" id="PF00954">
    <property type="entry name" value="S_locus_glycop"/>
    <property type="match status" value="1"/>
</dbReference>
<keyword evidence="5 15" id="KW-0245">EGF-like domain</keyword>
<dbReference type="CDD" id="cd00028">
    <property type="entry name" value="B_lectin"/>
    <property type="match status" value="1"/>
</dbReference>
<dbReference type="PROSITE" id="PS50948">
    <property type="entry name" value="PAN"/>
    <property type="match status" value="1"/>
</dbReference>
<accession>A0A8J5GG23</accession>
<dbReference type="PROSITE" id="PS50011">
    <property type="entry name" value="PROTEIN_KINASE_DOM"/>
    <property type="match status" value="1"/>
</dbReference>
<keyword evidence="9" id="KW-0418">Kinase</keyword>
<dbReference type="Pfam" id="PF01453">
    <property type="entry name" value="B_lectin"/>
    <property type="match status" value="1"/>
</dbReference>
<dbReference type="CDD" id="cd14066">
    <property type="entry name" value="STKc_IRAK"/>
    <property type="match status" value="1"/>
</dbReference>
<dbReference type="InterPro" id="IPR000742">
    <property type="entry name" value="EGF"/>
</dbReference>
<evidence type="ECO:0000256" key="8">
    <source>
        <dbReference type="ARBA" id="ARBA00022741"/>
    </source>
</evidence>
<reference evidence="21 22" key="1">
    <citation type="submission" date="2020-08" db="EMBL/GenBank/DDBJ databases">
        <title>Plant Genome Project.</title>
        <authorList>
            <person name="Zhang R.-G."/>
        </authorList>
    </citation>
    <scope>NUCLEOTIDE SEQUENCE [LARGE SCALE GENOMIC DNA]</scope>
    <source>
        <tissue evidence="21">Rhizome</tissue>
    </source>
</reference>
<gene>
    <name evidence="21" type="ORF">ZIOFF_038166</name>
</gene>
<keyword evidence="12" id="KW-0325">Glycoprotein</keyword>
<dbReference type="PROSITE" id="PS00108">
    <property type="entry name" value="PROTEIN_KINASE_ST"/>
    <property type="match status" value="1"/>
</dbReference>
<evidence type="ECO:0000313" key="22">
    <source>
        <dbReference type="Proteomes" id="UP000734854"/>
    </source>
</evidence>
<feature type="domain" description="Protein kinase" evidence="17">
    <location>
        <begin position="512"/>
        <end position="791"/>
    </location>
</feature>
<evidence type="ECO:0000256" key="3">
    <source>
        <dbReference type="ARBA" id="ARBA00022475"/>
    </source>
</evidence>